<proteinExistence type="predicted"/>
<dbReference type="Pfam" id="PF18911">
    <property type="entry name" value="PKD_4"/>
    <property type="match status" value="1"/>
</dbReference>
<feature type="domain" description="PKD" evidence="1">
    <location>
        <begin position="1"/>
        <end position="63"/>
    </location>
</feature>
<protein>
    <submittedName>
        <fullName evidence="2">CAZy families CBM6 protein</fullName>
    </submittedName>
</protein>
<dbReference type="InterPro" id="IPR013783">
    <property type="entry name" value="Ig-like_fold"/>
</dbReference>
<dbReference type="GO" id="GO:0005975">
    <property type="term" value="P:carbohydrate metabolic process"/>
    <property type="evidence" value="ECO:0007669"/>
    <property type="project" value="UniProtKB-ARBA"/>
</dbReference>
<evidence type="ECO:0000259" key="1">
    <source>
        <dbReference type="PROSITE" id="PS50093"/>
    </source>
</evidence>
<dbReference type="InterPro" id="IPR000601">
    <property type="entry name" value="PKD_dom"/>
</dbReference>
<dbReference type="SMART" id="SM00089">
    <property type="entry name" value="PKD"/>
    <property type="match status" value="1"/>
</dbReference>
<dbReference type="PROSITE" id="PS50093">
    <property type="entry name" value="PKD"/>
    <property type="match status" value="1"/>
</dbReference>
<organism evidence="2">
    <name type="scientific">uncultured Saccharomonospora sp</name>
    <dbReference type="NCBI Taxonomy" id="463194"/>
    <lineage>
        <taxon>Bacteria</taxon>
        <taxon>Bacillati</taxon>
        <taxon>Actinomycetota</taxon>
        <taxon>Actinomycetes</taxon>
        <taxon>Pseudonocardiales</taxon>
        <taxon>Pseudonocardiaceae</taxon>
        <taxon>Saccharomonospora</taxon>
        <taxon>environmental samples</taxon>
    </lineage>
</organism>
<dbReference type="SUPFAM" id="SSF49299">
    <property type="entry name" value="PKD domain"/>
    <property type="match status" value="1"/>
</dbReference>
<dbReference type="InterPro" id="IPR035986">
    <property type="entry name" value="PKD_dom_sf"/>
</dbReference>
<dbReference type="CDD" id="cd00146">
    <property type="entry name" value="PKD"/>
    <property type="match status" value="1"/>
</dbReference>
<dbReference type="EMBL" id="KF128498">
    <property type="protein sequence ID" value="AIA95863.1"/>
    <property type="molecule type" value="Genomic_DNA"/>
</dbReference>
<evidence type="ECO:0000313" key="2">
    <source>
        <dbReference type="EMBL" id="AIA95863.1"/>
    </source>
</evidence>
<dbReference type="Gene3D" id="2.60.40.10">
    <property type="entry name" value="Immunoglobulins"/>
    <property type="match status" value="1"/>
</dbReference>
<feature type="non-terminal residue" evidence="2">
    <location>
        <position position="94"/>
    </location>
</feature>
<dbReference type="AlphaFoldDB" id="A0A060CGQ1"/>
<reference evidence="2" key="1">
    <citation type="journal article" date="2013" name="Environ. Microbiol.">
        <title>Seasonally variable intestinal metagenomes of the red palm weevil (Rhynchophorus ferrugineus).</title>
        <authorList>
            <person name="Jia S."/>
            <person name="Zhang X."/>
            <person name="Zhang G."/>
            <person name="Yin A."/>
            <person name="Zhang S."/>
            <person name="Li F."/>
            <person name="Wang L."/>
            <person name="Zhao D."/>
            <person name="Yun Q."/>
            <person name="Tala"/>
            <person name="Wang J."/>
            <person name="Sun G."/>
            <person name="Baabdullah M."/>
            <person name="Yu X."/>
            <person name="Hu S."/>
            <person name="Al-Mssallem I.S."/>
            <person name="Yu J."/>
        </authorList>
    </citation>
    <scope>NUCLEOTIDE SEQUENCE</scope>
</reference>
<name>A0A060CGQ1_9PSEU</name>
<dbReference type="InterPro" id="IPR022409">
    <property type="entry name" value="PKD/Chitinase_dom"/>
</dbReference>
<sequence>MEPISGTAPLRVAFSATAADADNDDFEFHWSFGDGASLTTEIPAATHVYTQDGDYLATLQVIDENEGGSEILSQLIQVYSGTRAEIVPENLTAA</sequence>
<accession>A0A060CGQ1</accession>